<evidence type="ECO:0000259" key="1">
    <source>
        <dbReference type="Pfam" id="PF18139"/>
    </source>
</evidence>
<name>A0ABY7FP75_MYAAR</name>
<protein>
    <submittedName>
        <fullName evidence="2">TMP2L-like protein</fullName>
    </submittedName>
</protein>
<dbReference type="PANTHER" id="PTHR13800">
    <property type="entry name" value="TRANSIENT RECEPTOR POTENTIAL CATION CHANNEL, SUBFAMILY M, MEMBER 6"/>
    <property type="match status" value="1"/>
</dbReference>
<dbReference type="Pfam" id="PF18139">
    <property type="entry name" value="LSDAT_euk"/>
    <property type="match status" value="1"/>
</dbReference>
<dbReference type="InterPro" id="IPR050927">
    <property type="entry name" value="TRPM"/>
</dbReference>
<dbReference type="InterPro" id="IPR041491">
    <property type="entry name" value="TRPM_SLOG"/>
</dbReference>
<proteinExistence type="predicted"/>
<reference evidence="2" key="1">
    <citation type="submission" date="2022-11" db="EMBL/GenBank/DDBJ databases">
        <title>Centuries of genome instability and evolution in soft-shell clam transmissible cancer (bioRxiv).</title>
        <authorList>
            <person name="Hart S.F.M."/>
            <person name="Yonemitsu M.A."/>
            <person name="Giersch R.M."/>
            <person name="Beal B.F."/>
            <person name="Arriagada G."/>
            <person name="Davis B.W."/>
            <person name="Ostrander E.A."/>
            <person name="Goff S.P."/>
            <person name="Metzger M.J."/>
        </authorList>
    </citation>
    <scope>NUCLEOTIDE SEQUENCE</scope>
    <source>
        <strain evidence="2">MELC-2E11</strain>
        <tissue evidence="2">Siphon/mantle</tissue>
    </source>
</reference>
<evidence type="ECO:0000313" key="2">
    <source>
        <dbReference type="EMBL" id="WAR22944.1"/>
    </source>
</evidence>
<dbReference type="PANTHER" id="PTHR13800:SF12">
    <property type="entry name" value="TRANSIENT RECEPTOR POTENTIAL CATION CHANNEL SUBFAMILY M MEMBER-LIKE 2"/>
    <property type="match status" value="1"/>
</dbReference>
<organism evidence="2 3">
    <name type="scientific">Mya arenaria</name>
    <name type="common">Soft-shell clam</name>
    <dbReference type="NCBI Taxonomy" id="6604"/>
    <lineage>
        <taxon>Eukaryota</taxon>
        <taxon>Metazoa</taxon>
        <taxon>Spiralia</taxon>
        <taxon>Lophotrochozoa</taxon>
        <taxon>Mollusca</taxon>
        <taxon>Bivalvia</taxon>
        <taxon>Autobranchia</taxon>
        <taxon>Heteroconchia</taxon>
        <taxon>Euheterodonta</taxon>
        <taxon>Imparidentia</taxon>
        <taxon>Neoheterodontei</taxon>
        <taxon>Myida</taxon>
        <taxon>Myoidea</taxon>
        <taxon>Myidae</taxon>
        <taxon>Mya</taxon>
    </lineage>
</organism>
<keyword evidence="3" id="KW-1185">Reference proteome</keyword>
<dbReference type="EMBL" id="CP111024">
    <property type="protein sequence ID" value="WAR22944.1"/>
    <property type="molecule type" value="Genomic_DNA"/>
</dbReference>
<gene>
    <name evidence="2" type="ORF">MAR_036613</name>
</gene>
<accession>A0ABY7FP75</accession>
<feature type="non-terminal residue" evidence="2">
    <location>
        <position position="1"/>
    </location>
</feature>
<dbReference type="Proteomes" id="UP001164746">
    <property type="component" value="Chromosome 13"/>
</dbReference>
<evidence type="ECO:0000313" key="3">
    <source>
        <dbReference type="Proteomes" id="UP001164746"/>
    </source>
</evidence>
<sequence>TTGGSEPVQYKPVESDKRYPLDPNHTHFLLVKGRKTTEFGYGVDLEFRHKLQNCISETETDDYRMDIQNVTILIEGGLSSCKFMLEQLKSGIPVVVVKGTGKASDWMAYAYEHSREDKAKPNLDT</sequence>
<feature type="domain" description="TRPM SLOG" evidence="1">
    <location>
        <begin position="9"/>
        <end position="119"/>
    </location>
</feature>